<protein>
    <submittedName>
        <fullName evidence="1">Uncharacterized protein</fullName>
    </submittedName>
</protein>
<dbReference type="RefSeq" id="YP_010661090.1">
    <property type="nucleotide sequence ID" value="NC_070882.1"/>
</dbReference>
<organism evidence="1 2">
    <name type="scientific">Pseudomonas phage vB_PaeM_PS119XW</name>
    <dbReference type="NCBI Taxonomy" id="2601632"/>
    <lineage>
        <taxon>Viruses</taxon>
        <taxon>Duplodnaviria</taxon>
        <taxon>Heunggongvirae</taxon>
        <taxon>Uroviricota</taxon>
        <taxon>Caudoviricetes</taxon>
        <taxon>Chimalliviridae</taxon>
        <taxon>Pawinskivirus</taxon>
        <taxon>Pawinskivirus PS119XW</taxon>
    </lineage>
</organism>
<keyword evidence="2" id="KW-1185">Reference proteome</keyword>
<dbReference type="EMBL" id="MN103543">
    <property type="protein sequence ID" value="QEM42079.1"/>
    <property type="molecule type" value="Genomic_DNA"/>
</dbReference>
<dbReference type="GeneID" id="77937100"/>
<reference evidence="1 2" key="1">
    <citation type="submission" date="2019-06" db="EMBL/GenBank/DDBJ databases">
        <title>A distant relative of Phikzvirus genus phages from a therapeutic phage collection.</title>
        <authorList>
            <person name="Hejnowicz M.S."/>
            <person name="Dabrowski K."/>
            <person name="Gawor J."/>
            <person name="Weber-Dabrowska B."/>
            <person name="Gromadka R."/>
            <person name="Lobocka M.B."/>
        </authorList>
    </citation>
    <scope>NUCLEOTIDE SEQUENCE [LARGE SCALE GENOMIC DNA]</scope>
</reference>
<evidence type="ECO:0000313" key="1">
    <source>
        <dbReference type="EMBL" id="QEM42079.1"/>
    </source>
</evidence>
<proteinExistence type="predicted"/>
<dbReference type="Proteomes" id="UP000322144">
    <property type="component" value="Segment"/>
</dbReference>
<dbReference type="KEGG" id="vg:77937100"/>
<accession>A0A5C1K8E3</accession>
<name>A0A5C1K8E3_9CAUD</name>
<evidence type="ECO:0000313" key="2">
    <source>
        <dbReference type="Proteomes" id="UP000322144"/>
    </source>
</evidence>
<sequence length="122" mass="14550">MLIVAIEMCEGDGFDHRPRAVFDAYKKTCKMAEEAGVDLSLYGVKLTDVDTFTSFRWFIEGDYIWDMIRKLNKAKYDQVSDLPRLTEWSELDSHQKLQFTQGRNYIIDRLKEKVTYDRFRNY</sequence>